<dbReference type="SUPFAM" id="SSF52540">
    <property type="entry name" value="P-loop containing nucleoside triphosphate hydrolases"/>
    <property type="match status" value="1"/>
</dbReference>
<dbReference type="InterPro" id="IPR027417">
    <property type="entry name" value="P-loop_NTPase"/>
</dbReference>
<sequence>MRSWCADLGPWRATINNTNPSPIPAATSEVGDCEFSNSQHGSLSTPLALKAPPYLTGRQSAGQPNNKNVLRDACISMAFSSPSLIMEPVYKSLTERALSLKERLDNGSPAQHRVVVILAGPPGSGKSTIAAKVVQRLNATSTSPFAALVPMDGFHLPRSALDRLPNRAEAYARRGASWTFDSDRVLNLVHSLSDSRFEASSDTILAPSFDHALKDPVEDGIRITPEIKFVLLEGNYLLLDEEPWCHIEGLVDDSWFVDVDPILARGRIAKRHIKSGIERSWEAAVMRADGNDLVNGRVIREKLVRPAVVVQSVEE</sequence>
<dbReference type="Gene3D" id="3.40.50.300">
    <property type="entry name" value="P-loop containing nucleotide triphosphate hydrolases"/>
    <property type="match status" value="2"/>
</dbReference>
<dbReference type="AlphaFoldDB" id="A0A2J6R6T9"/>
<gene>
    <name evidence="1" type="ORF">L207DRAFT_570874</name>
</gene>
<dbReference type="STRING" id="1149755.A0A2J6R6T9"/>
<protein>
    <submittedName>
        <fullName evidence="1">P-loop containing nucleoside triphosphate hydrolase protein</fullName>
    </submittedName>
</protein>
<keyword evidence="1" id="KW-0378">Hydrolase</keyword>
<dbReference type="PANTHER" id="PTHR10285">
    <property type="entry name" value="URIDINE KINASE"/>
    <property type="match status" value="1"/>
</dbReference>
<dbReference type="OrthoDB" id="6362633at2759"/>
<dbReference type="EMBL" id="KZ613954">
    <property type="protein sequence ID" value="PMD34233.1"/>
    <property type="molecule type" value="Genomic_DNA"/>
</dbReference>
<name>A0A2J6R6T9_HYAVF</name>
<proteinExistence type="predicted"/>
<dbReference type="GO" id="GO:0016787">
    <property type="term" value="F:hydrolase activity"/>
    <property type="evidence" value="ECO:0007669"/>
    <property type="project" value="UniProtKB-KW"/>
</dbReference>
<keyword evidence="2" id="KW-1185">Reference proteome</keyword>
<evidence type="ECO:0000313" key="2">
    <source>
        <dbReference type="Proteomes" id="UP000235786"/>
    </source>
</evidence>
<accession>A0A2J6R6T9</accession>
<evidence type="ECO:0000313" key="1">
    <source>
        <dbReference type="EMBL" id="PMD34233.1"/>
    </source>
</evidence>
<organism evidence="1 2">
    <name type="scientific">Hyaloscypha variabilis (strain UAMH 11265 / GT02V1 / F)</name>
    <name type="common">Meliniomyces variabilis</name>
    <dbReference type="NCBI Taxonomy" id="1149755"/>
    <lineage>
        <taxon>Eukaryota</taxon>
        <taxon>Fungi</taxon>
        <taxon>Dikarya</taxon>
        <taxon>Ascomycota</taxon>
        <taxon>Pezizomycotina</taxon>
        <taxon>Leotiomycetes</taxon>
        <taxon>Helotiales</taxon>
        <taxon>Hyaloscyphaceae</taxon>
        <taxon>Hyaloscypha</taxon>
        <taxon>Hyaloscypha variabilis</taxon>
    </lineage>
</organism>
<reference evidence="1 2" key="1">
    <citation type="submission" date="2016-04" db="EMBL/GenBank/DDBJ databases">
        <title>A degradative enzymes factory behind the ericoid mycorrhizal symbiosis.</title>
        <authorList>
            <consortium name="DOE Joint Genome Institute"/>
            <person name="Martino E."/>
            <person name="Morin E."/>
            <person name="Grelet G."/>
            <person name="Kuo A."/>
            <person name="Kohler A."/>
            <person name="Daghino S."/>
            <person name="Barry K."/>
            <person name="Choi C."/>
            <person name="Cichocki N."/>
            <person name="Clum A."/>
            <person name="Copeland A."/>
            <person name="Hainaut M."/>
            <person name="Haridas S."/>
            <person name="Labutti K."/>
            <person name="Lindquist E."/>
            <person name="Lipzen A."/>
            <person name="Khouja H.-R."/>
            <person name="Murat C."/>
            <person name="Ohm R."/>
            <person name="Olson A."/>
            <person name="Spatafora J."/>
            <person name="Veneault-Fourrey C."/>
            <person name="Henrissat B."/>
            <person name="Grigoriev I."/>
            <person name="Martin F."/>
            <person name="Perotto S."/>
        </authorList>
    </citation>
    <scope>NUCLEOTIDE SEQUENCE [LARGE SCALE GENOMIC DNA]</scope>
    <source>
        <strain evidence="1 2">F</strain>
    </source>
</reference>
<dbReference type="Proteomes" id="UP000235786">
    <property type="component" value="Unassembled WGS sequence"/>
</dbReference>